<dbReference type="InterPro" id="IPR000182">
    <property type="entry name" value="GNAT_dom"/>
</dbReference>
<dbReference type="GO" id="GO:0016747">
    <property type="term" value="F:acyltransferase activity, transferring groups other than amino-acyl groups"/>
    <property type="evidence" value="ECO:0007669"/>
    <property type="project" value="InterPro"/>
</dbReference>
<feature type="domain" description="N-acetyltransferase" evidence="1">
    <location>
        <begin position="2"/>
        <end position="146"/>
    </location>
</feature>
<evidence type="ECO:0000313" key="2">
    <source>
        <dbReference type="EMBL" id="TDD78689.1"/>
    </source>
</evidence>
<reference evidence="2 3" key="1">
    <citation type="submission" date="2019-03" db="EMBL/GenBank/DDBJ databases">
        <title>Flavobacterium AT-3-2 sp. nov., isolated from arctic soil.</title>
        <authorList>
            <person name="Chaudhary D.K."/>
        </authorList>
    </citation>
    <scope>NUCLEOTIDE SEQUENCE [LARGE SCALE GENOMIC DNA]</scope>
    <source>
        <strain evidence="2 3">AT-3-2</strain>
    </source>
</reference>
<evidence type="ECO:0000313" key="3">
    <source>
        <dbReference type="Proteomes" id="UP000295278"/>
    </source>
</evidence>
<comment type="caution">
    <text evidence="2">The sequence shown here is derived from an EMBL/GenBank/DDBJ whole genome shotgun (WGS) entry which is preliminary data.</text>
</comment>
<keyword evidence="2" id="KW-0808">Transferase</keyword>
<evidence type="ECO:0000259" key="1">
    <source>
        <dbReference type="PROSITE" id="PS51186"/>
    </source>
</evidence>
<dbReference type="EMBL" id="SMFM01000001">
    <property type="protein sequence ID" value="TDD78689.1"/>
    <property type="molecule type" value="Genomic_DNA"/>
</dbReference>
<dbReference type="CDD" id="cd04301">
    <property type="entry name" value="NAT_SF"/>
    <property type="match status" value="1"/>
</dbReference>
<dbReference type="SUPFAM" id="SSF55729">
    <property type="entry name" value="Acyl-CoA N-acyltransferases (Nat)"/>
    <property type="match status" value="1"/>
</dbReference>
<proteinExistence type="predicted"/>
<keyword evidence="3" id="KW-1185">Reference proteome</keyword>
<dbReference type="OrthoDB" id="2352823at2"/>
<dbReference type="Gene3D" id="3.40.630.30">
    <property type="match status" value="1"/>
</dbReference>
<dbReference type="InterPro" id="IPR016181">
    <property type="entry name" value="Acyl_CoA_acyltransferase"/>
</dbReference>
<dbReference type="AlphaFoldDB" id="A0A4R5B207"/>
<dbReference type="Proteomes" id="UP000295278">
    <property type="component" value="Unassembled WGS sequence"/>
</dbReference>
<dbReference type="Pfam" id="PF00583">
    <property type="entry name" value="Acetyltransf_1"/>
    <property type="match status" value="1"/>
</dbReference>
<organism evidence="2 3">
    <name type="scientific">Flavobacterium caseinilyticum</name>
    <dbReference type="NCBI Taxonomy" id="2541732"/>
    <lineage>
        <taxon>Bacteria</taxon>
        <taxon>Pseudomonadati</taxon>
        <taxon>Bacteroidota</taxon>
        <taxon>Flavobacteriia</taxon>
        <taxon>Flavobacteriales</taxon>
        <taxon>Flavobacteriaceae</taxon>
        <taxon>Flavobacterium</taxon>
    </lineage>
</organism>
<sequence>MQNIKQIAALDTFIVRHPVLRSEKPIESCHFEGDTLETTVHFGLFEAKNLLGVISLFEAKNDLFTSKKQFQIRGMAVLKQHQKKGFGEKLIMNSEKYCRDQNANLIWFNAREAAIGFYQKMGYQVKGLPFEIKNVGKHIVMFKEISNE</sequence>
<dbReference type="PROSITE" id="PS51186">
    <property type="entry name" value="GNAT"/>
    <property type="match status" value="1"/>
</dbReference>
<protein>
    <submittedName>
        <fullName evidence="2">GNAT family N-acetyltransferase</fullName>
    </submittedName>
</protein>
<accession>A0A4R5B207</accession>
<gene>
    <name evidence="2" type="ORF">E0F89_03390</name>
</gene>
<dbReference type="RefSeq" id="WP_131908441.1">
    <property type="nucleotide sequence ID" value="NZ_SMFM01000001.1"/>
</dbReference>
<name>A0A4R5B207_9FLAO</name>